<dbReference type="SUPFAM" id="SSF51735">
    <property type="entry name" value="NAD(P)-binding Rossmann-fold domains"/>
    <property type="match status" value="1"/>
</dbReference>
<reference evidence="4 5" key="2">
    <citation type="submission" date="2020-08" db="EMBL/GenBank/DDBJ databases">
        <title>Adhaeribacter dokdonensis sp. nov., isolated from the rhizosphere of Elymus tsukushiensis, a plant native to the Dokdo Islands, Republic of Korea.</title>
        <authorList>
            <person name="Ghim S.Y."/>
        </authorList>
    </citation>
    <scope>NUCLEOTIDE SEQUENCE [LARGE SCALE GENOMIC DNA]</scope>
    <source>
        <strain evidence="4 5">KUDC8001</strain>
    </source>
</reference>
<organism evidence="4 5">
    <name type="scientific">Adhaeribacter radiodurans</name>
    <dbReference type="NCBI Taxonomy" id="2745197"/>
    <lineage>
        <taxon>Bacteria</taxon>
        <taxon>Pseudomonadati</taxon>
        <taxon>Bacteroidota</taxon>
        <taxon>Cytophagia</taxon>
        <taxon>Cytophagales</taxon>
        <taxon>Hymenobacteraceae</taxon>
        <taxon>Adhaeribacter</taxon>
    </lineage>
</organism>
<dbReference type="KEGG" id="add:HUW48_23495"/>
<evidence type="ECO:0000256" key="1">
    <source>
        <dbReference type="ARBA" id="ARBA00022531"/>
    </source>
</evidence>
<dbReference type="InterPro" id="IPR036291">
    <property type="entry name" value="NAD(P)-bd_dom_sf"/>
</dbReference>
<evidence type="ECO:0000313" key="5">
    <source>
        <dbReference type="Proteomes" id="UP000514509"/>
    </source>
</evidence>
<dbReference type="Gene3D" id="3.40.50.720">
    <property type="entry name" value="NAD(P)-binding Rossmann-like Domain"/>
    <property type="match status" value="1"/>
</dbReference>
<reference evidence="4 5" key="1">
    <citation type="submission" date="2020-06" db="EMBL/GenBank/DDBJ databases">
        <authorList>
            <person name="Hwang Y.J."/>
        </authorList>
    </citation>
    <scope>NUCLEOTIDE SEQUENCE [LARGE SCALE GENOMIC DNA]</scope>
    <source>
        <strain evidence="4 5">KUDC8001</strain>
    </source>
</reference>
<dbReference type="EMBL" id="CP055153">
    <property type="protein sequence ID" value="QMU30811.1"/>
    <property type="molecule type" value="Genomic_DNA"/>
</dbReference>
<sequence length="260" mass="28970">MSNILVTGGTGTLGKRVVEYLLNNEDLQIYVLTSKENPGLPAQCQTITGNLAANTNLKTALNDIEIVIHCASNPRNPQKVDVEGTNNLLNALNRSKINHFIFISIVGVDKTDYSYYQAKFKVEKMIKESGVPFSILRTTQFHNLVLNIIHSLEQSQSHIVVPSGLQFQSVAVQEVADRLGALVKENPAGLLPDMVGPEVLTFEEMVKIYLNNQGQNKEVKLLPLEGERINLFRSEVNISSSEIKGTIRWKQFLQEIKIKA</sequence>
<dbReference type="PANTHER" id="PTHR47128:SF2">
    <property type="entry name" value="PROTEIN HIGH CHLOROPHYLL FLUORESCENCE PHENOTYPE 244, CHLOROPLASTIC"/>
    <property type="match status" value="1"/>
</dbReference>
<dbReference type="PANTHER" id="PTHR47128">
    <property type="match status" value="1"/>
</dbReference>
<dbReference type="RefSeq" id="WP_182413253.1">
    <property type="nucleotide sequence ID" value="NZ_CP055153.1"/>
</dbReference>
<dbReference type="GO" id="GO:0009523">
    <property type="term" value="C:photosystem II"/>
    <property type="evidence" value="ECO:0007669"/>
    <property type="project" value="UniProtKB-KW"/>
</dbReference>
<feature type="domain" description="NAD(P)-binding" evidence="3">
    <location>
        <begin position="8"/>
        <end position="143"/>
    </location>
</feature>
<accession>A0A7L7LDC1</accession>
<protein>
    <submittedName>
        <fullName evidence="4">NAD(P)H-binding protein</fullName>
    </submittedName>
</protein>
<gene>
    <name evidence="4" type="ORF">HUW48_23495</name>
</gene>
<evidence type="ECO:0000313" key="4">
    <source>
        <dbReference type="EMBL" id="QMU30811.1"/>
    </source>
</evidence>
<dbReference type="GO" id="GO:0015979">
    <property type="term" value="P:photosynthesis"/>
    <property type="evidence" value="ECO:0007669"/>
    <property type="project" value="UniProtKB-KW"/>
</dbReference>
<evidence type="ECO:0000256" key="2">
    <source>
        <dbReference type="ARBA" id="ARBA00023276"/>
    </source>
</evidence>
<evidence type="ECO:0000259" key="3">
    <source>
        <dbReference type="Pfam" id="PF13460"/>
    </source>
</evidence>
<name>A0A7L7LDC1_9BACT</name>
<proteinExistence type="predicted"/>
<keyword evidence="2" id="KW-0604">Photosystem II</keyword>
<keyword evidence="5" id="KW-1185">Reference proteome</keyword>
<dbReference type="Pfam" id="PF13460">
    <property type="entry name" value="NAD_binding_10"/>
    <property type="match status" value="1"/>
</dbReference>
<dbReference type="Proteomes" id="UP000514509">
    <property type="component" value="Chromosome"/>
</dbReference>
<dbReference type="InterPro" id="IPR016040">
    <property type="entry name" value="NAD(P)-bd_dom"/>
</dbReference>
<dbReference type="InterPro" id="IPR044256">
    <property type="entry name" value="HCF244-like"/>
</dbReference>
<dbReference type="AlphaFoldDB" id="A0A7L7LDC1"/>
<keyword evidence="1" id="KW-0602">Photosynthesis</keyword>